<keyword evidence="3" id="KW-1185">Reference proteome</keyword>
<evidence type="ECO:0000313" key="2">
    <source>
        <dbReference type="EMBL" id="KAL2515245.1"/>
    </source>
</evidence>
<comment type="caution">
    <text evidence="2">The sequence shown here is derived from an EMBL/GenBank/DDBJ whole genome shotgun (WGS) entry which is preliminary data.</text>
</comment>
<feature type="region of interest" description="Disordered" evidence="1">
    <location>
        <begin position="116"/>
        <end position="156"/>
    </location>
</feature>
<evidence type="ECO:0000313" key="3">
    <source>
        <dbReference type="Proteomes" id="UP001604277"/>
    </source>
</evidence>
<organism evidence="2 3">
    <name type="scientific">Forsythia ovata</name>
    <dbReference type="NCBI Taxonomy" id="205694"/>
    <lineage>
        <taxon>Eukaryota</taxon>
        <taxon>Viridiplantae</taxon>
        <taxon>Streptophyta</taxon>
        <taxon>Embryophyta</taxon>
        <taxon>Tracheophyta</taxon>
        <taxon>Spermatophyta</taxon>
        <taxon>Magnoliopsida</taxon>
        <taxon>eudicotyledons</taxon>
        <taxon>Gunneridae</taxon>
        <taxon>Pentapetalae</taxon>
        <taxon>asterids</taxon>
        <taxon>lamiids</taxon>
        <taxon>Lamiales</taxon>
        <taxon>Oleaceae</taxon>
        <taxon>Forsythieae</taxon>
        <taxon>Forsythia</taxon>
    </lineage>
</organism>
<reference evidence="3" key="1">
    <citation type="submission" date="2024-07" db="EMBL/GenBank/DDBJ databases">
        <title>Two chromosome-level genome assemblies of Korean endemic species Abeliophyllum distichum and Forsythia ovata (Oleaceae).</title>
        <authorList>
            <person name="Jang H."/>
        </authorList>
    </citation>
    <scope>NUCLEOTIDE SEQUENCE [LARGE SCALE GENOMIC DNA]</scope>
</reference>
<dbReference type="AlphaFoldDB" id="A0ABD1TR73"/>
<feature type="compositionally biased region" description="Polar residues" evidence="1">
    <location>
        <begin position="117"/>
        <end position="128"/>
    </location>
</feature>
<dbReference type="Proteomes" id="UP001604277">
    <property type="component" value="Unassembled WGS sequence"/>
</dbReference>
<sequence>MDTKFNNNLSNEGRGSISLQKKLTDSRHPIRKEQIPDLTNLMNNMFFGSVNTDTKMYNLTGTRRVLEDQNEDDFESSTRSVSNKLTQEWLEEAKQMVGLSPSRNFDSPSRLVVSPRFATTQGNLSTSSLDKRDSRSSTRNRSIEEGFSGEILSKTA</sequence>
<gene>
    <name evidence="2" type="ORF">Fot_29216</name>
</gene>
<dbReference type="EMBL" id="JBFOLJ010000008">
    <property type="protein sequence ID" value="KAL2515245.1"/>
    <property type="molecule type" value="Genomic_DNA"/>
</dbReference>
<protein>
    <submittedName>
        <fullName evidence="2">Uncharacterized protein</fullName>
    </submittedName>
</protein>
<feature type="compositionally biased region" description="Basic and acidic residues" evidence="1">
    <location>
        <begin position="129"/>
        <end position="144"/>
    </location>
</feature>
<name>A0ABD1TR73_9LAMI</name>
<feature type="region of interest" description="Disordered" evidence="1">
    <location>
        <begin position="1"/>
        <end position="29"/>
    </location>
</feature>
<feature type="compositionally biased region" description="Polar residues" evidence="1">
    <location>
        <begin position="1"/>
        <end position="21"/>
    </location>
</feature>
<proteinExistence type="predicted"/>
<evidence type="ECO:0000256" key="1">
    <source>
        <dbReference type="SAM" id="MobiDB-lite"/>
    </source>
</evidence>
<accession>A0ABD1TR73</accession>